<proteinExistence type="predicted"/>
<evidence type="ECO:0000256" key="1">
    <source>
        <dbReference type="SAM" id="SignalP"/>
    </source>
</evidence>
<evidence type="ECO:0000313" key="3">
    <source>
        <dbReference type="Proteomes" id="UP000807504"/>
    </source>
</evidence>
<accession>A0A8T0EMT2</accession>
<reference evidence="2" key="1">
    <citation type="journal article" date="2020" name="bioRxiv">
        <title>Chromosome-level reference genome of the European wasp spider Argiope bruennichi: a resource for studies on range expansion and evolutionary adaptation.</title>
        <authorList>
            <person name="Sheffer M.M."/>
            <person name="Hoppe A."/>
            <person name="Krehenwinkel H."/>
            <person name="Uhl G."/>
            <person name="Kuss A.W."/>
            <person name="Jensen L."/>
            <person name="Jensen C."/>
            <person name="Gillespie R.G."/>
            <person name="Hoff K.J."/>
            <person name="Prost S."/>
        </authorList>
    </citation>
    <scope>NUCLEOTIDE SEQUENCE</scope>
</reference>
<gene>
    <name evidence="2" type="ORF">HNY73_017352</name>
</gene>
<feature type="chain" id="PRO_5035922969" evidence="1">
    <location>
        <begin position="23"/>
        <end position="90"/>
    </location>
</feature>
<feature type="signal peptide" evidence="1">
    <location>
        <begin position="1"/>
        <end position="22"/>
    </location>
</feature>
<keyword evidence="3" id="KW-1185">Reference proteome</keyword>
<dbReference type="Proteomes" id="UP000807504">
    <property type="component" value="Unassembled WGS sequence"/>
</dbReference>
<reference evidence="2" key="2">
    <citation type="submission" date="2020-06" db="EMBL/GenBank/DDBJ databases">
        <authorList>
            <person name="Sheffer M."/>
        </authorList>
    </citation>
    <scope>NUCLEOTIDE SEQUENCE</scope>
</reference>
<sequence length="90" mass="10573">MPLDPQYLKRLVALALSLAALALLFVDPEILDENWMEEEEEEQMNENEDFPLHLTSRYMDLLPSEQFLILNLIMENMERNASNLLLDAYM</sequence>
<name>A0A8T0EMT2_ARGBR</name>
<evidence type="ECO:0000313" key="2">
    <source>
        <dbReference type="EMBL" id="KAF8774841.1"/>
    </source>
</evidence>
<comment type="caution">
    <text evidence="2">The sequence shown here is derived from an EMBL/GenBank/DDBJ whole genome shotgun (WGS) entry which is preliminary data.</text>
</comment>
<protein>
    <submittedName>
        <fullName evidence="2">Uncharacterized protein</fullName>
    </submittedName>
</protein>
<dbReference type="AlphaFoldDB" id="A0A8T0EMT2"/>
<organism evidence="2 3">
    <name type="scientific">Argiope bruennichi</name>
    <name type="common">Wasp spider</name>
    <name type="synonym">Aranea bruennichi</name>
    <dbReference type="NCBI Taxonomy" id="94029"/>
    <lineage>
        <taxon>Eukaryota</taxon>
        <taxon>Metazoa</taxon>
        <taxon>Ecdysozoa</taxon>
        <taxon>Arthropoda</taxon>
        <taxon>Chelicerata</taxon>
        <taxon>Arachnida</taxon>
        <taxon>Araneae</taxon>
        <taxon>Araneomorphae</taxon>
        <taxon>Entelegynae</taxon>
        <taxon>Araneoidea</taxon>
        <taxon>Araneidae</taxon>
        <taxon>Argiope</taxon>
    </lineage>
</organism>
<keyword evidence="1" id="KW-0732">Signal</keyword>
<dbReference type="EMBL" id="JABXBU010002227">
    <property type="protein sequence ID" value="KAF8774841.1"/>
    <property type="molecule type" value="Genomic_DNA"/>
</dbReference>